<organism evidence="9 10">
    <name type="scientific">Pseudorhodoferax soli</name>
    <dbReference type="NCBI Taxonomy" id="545864"/>
    <lineage>
        <taxon>Bacteria</taxon>
        <taxon>Pseudomonadati</taxon>
        <taxon>Pseudomonadota</taxon>
        <taxon>Betaproteobacteria</taxon>
        <taxon>Burkholderiales</taxon>
        <taxon>Comamonadaceae</taxon>
    </lineage>
</organism>
<keyword evidence="2" id="KW-0813">Transport</keyword>
<evidence type="ECO:0000256" key="4">
    <source>
        <dbReference type="ARBA" id="ARBA00022692"/>
    </source>
</evidence>
<evidence type="ECO:0000256" key="6">
    <source>
        <dbReference type="ARBA" id="ARBA00023136"/>
    </source>
</evidence>
<keyword evidence="6 7" id="KW-0472">Membrane</keyword>
<evidence type="ECO:0000313" key="10">
    <source>
        <dbReference type="Proteomes" id="UP000252884"/>
    </source>
</evidence>
<accession>A0A368X9Y0</accession>
<sequence length="422" mass="43870">MSGASAQWRKRYFFAFEKLRMPTSSPATTPSPRQPLAPKPALWWTAAMMVTFLAASSAPSPLYALYREAWGFSALTLTWVFGSYAFALLAALLMFGRLSDHLGRRRVIVGALVLEFLSVVLFWQAESVAWLLAARILQGVATGIATSALSSMLLDLNPLRASMMNGVAPMVGMALGALGTAALVQFAPAPTRLVYEVLLAMLAVQVVVALRLPDTVAHRAGAWGSLRPQMAVPPGASAVLQRLLPANTVGWALMGFFLSLGPTLARQVTGNAAPLTGGALIAAMVLPGALASVVMQRRLAAQALVLGAGGLTLGMVLALAGVHWHAPAAFFAGALVAGFSMGCSFSGTLRTLVPLAPPQQRAGLMASFFVCSYLAFSVPAILAGLATGWFGLHATALGYGALLLALAVVAAFGSRGLVAAKP</sequence>
<keyword evidence="3" id="KW-1003">Cell membrane</keyword>
<feature type="transmembrane region" description="Helical" evidence="7">
    <location>
        <begin position="193"/>
        <end position="212"/>
    </location>
</feature>
<evidence type="ECO:0000313" key="9">
    <source>
        <dbReference type="EMBL" id="RCW63808.1"/>
    </source>
</evidence>
<dbReference type="PANTHER" id="PTHR23517">
    <property type="entry name" value="RESISTANCE PROTEIN MDTM, PUTATIVE-RELATED-RELATED"/>
    <property type="match status" value="1"/>
</dbReference>
<keyword evidence="4 7" id="KW-0812">Transmembrane</keyword>
<feature type="transmembrane region" description="Helical" evidence="7">
    <location>
        <begin position="330"/>
        <end position="352"/>
    </location>
</feature>
<dbReference type="InterPro" id="IPR050171">
    <property type="entry name" value="MFS_Transporters"/>
</dbReference>
<dbReference type="SUPFAM" id="SSF103473">
    <property type="entry name" value="MFS general substrate transporter"/>
    <property type="match status" value="1"/>
</dbReference>
<reference evidence="9 10" key="1">
    <citation type="submission" date="2018-07" db="EMBL/GenBank/DDBJ databases">
        <title>Genomic Encyclopedia of Type Strains, Phase IV (KMG-IV): sequencing the most valuable type-strain genomes for metagenomic binning, comparative biology and taxonomic classification.</title>
        <authorList>
            <person name="Goeker M."/>
        </authorList>
    </citation>
    <scope>NUCLEOTIDE SEQUENCE [LARGE SCALE GENOMIC DNA]</scope>
    <source>
        <strain evidence="9 10">DSM 21634</strain>
    </source>
</reference>
<dbReference type="PANTHER" id="PTHR23517:SF13">
    <property type="entry name" value="MAJOR FACILITATOR SUPERFAMILY MFS_1"/>
    <property type="match status" value="1"/>
</dbReference>
<dbReference type="EMBL" id="QPJK01000017">
    <property type="protein sequence ID" value="RCW63808.1"/>
    <property type="molecule type" value="Genomic_DNA"/>
</dbReference>
<keyword evidence="10" id="KW-1185">Reference proteome</keyword>
<feature type="transmembrane region" description="Helical" evidence="7">
    <location>
        <begin position="303"/>
        <end position="324"/>
    </location>
</feature>
<dbReference type="GO" id="GO:0005886">
    <property type="term" value="C:plasma membrane"/>
    <property type="evidence" value="ECO:0007669"/>
    <property type="project" value="UniProtKB-SubCell"/>
</dbReference>
<dbReference type="PROSITE" id="PS50850">
    <property type="entry name" value="MFS"/>
    <property type="match status" value="1"/>
</dbReference>
<name>A0A368X9Y0_9BURK</name>
<dbReference type="Proteomes" id="UP000252884">
    <property type="component" value="Unassembled WGS sequence"/>
</dbReference>
<protein>
    <submittedName>
        <fullName evidence="9">MFS transporter</fullName>
    </submittedName>
</protein>
<feature type="transmembrane region" description="Helical" evidence="7">
    <location>
        <begin position="272"/>
        <end position="291"/>
    </location>
</feature>
<dbReference type="InterPro" id="IPR036259">
    <property type="entry name" value="MFS_trans_sf"/>
</dbReference>
<feature type="transmembrane region" description="Helical" evidence="7">
    <location>
        <begin position="107"/>
        <end position="125"/>
    </location>
</feature>
<comment type="subcellular location">
    <subcellularLocation>
        <location evidence="1">Cell membrane</location>
        <topology evidence="1">Multi-pass membrane protein</topology>
    </subcellularLocation>
</comment>
<feature type="transmembrane region" description="Helical" evidence="7">
    <location>
        <begin position="396"/>
        <end position="418"/>
    </location>
</feature>
<evidence type="ECO:0000256" key="3">
    <source>
        <dbReference type="ARBA" id="ARBA00022475"/>
    </source>
</evidence>
<gene>
    <name evidence="9" type="ORF">DES41_11726</name>
</gene>
<dbReference type="AlphaFoldDB" id="A0A368X9Y0"/>
<evidence type="ECO:0000256" key="5">
    <source>
        <dbReference type="ARBA" id="ARBA00022989"/>
    </source>
</evidence>
<dbReference type="InterPro" id="IPR011701">
    <property type="entry name" value="MFS"/>
</dbReference>
<evidence type="ECO:0000256" key="7">
    <source>
        <dbReference type="SAM" id="Phobius"/>
    </source>
</evidence>
<dbReference type="Gene3D" id="1.20.1250.20">
    <property type="entry name" value="MFS general substrate transporter like domains"/>
    <property type="match status" value="1"/>
</dbReference>
<proteinExistence type="predicted"/>
<feature type="domain" description="Major facilitator superfamily (MFS) profile" evidence="8">
    <location>
        <begin position="40"/>
        <end position="422"/>
    </location>
</feature>
<dbReference type="Pfam" id="PF07690">
    <property type="entry name" value="MFS_1"/>
    <property type="match status" value="1"/>
</dbReference>
<dbReference type="InterPro" id="IPR020846">
    <property type="entry name" value="MFS_dom"/>
</dbReference>
<keyword evidence="5 7" id="KW-1133">Transmembrane helix</keyword>
<feature type="transmembrane region" description="Helical" evidence="7">
    <location>
        <begin position="131"/>
        <end position="154"/>
    </location>
</feature>
<feature type="transmembrane region" description="Helical" evidence="7">
    <location>
        <begin position="166"/>
        <end position="187"/>
    </location>
</feature>
<feature type="transmembrane region" description="Helical" evidence="7">
    <location>
        <begin position="243"/>
        <end position="260"/>
    </location>
</feature>
<dbReference type="GO" id="GO:0022857">
    <property type="term" value="F:transmembrane transporter activity"/>
    <property type="evidence" value="ECO:0007669"/>
    <property type="project" value="InterPro"/>
</dbReference>
<feature type="transmembrane region" description="Helical" evidence="7">
    <location>
        <begin position="41"/>
        <end position="58"/>
    </location>
</feature>
<evidence type="ECO:0000259" key="8">
    <source>
        <dbReference type="PROSITE" id="PS50850"/>
    </source>
</evidence>
<feature type="transmembrane region" description="Helical" evidence="7">
    <location>
        <begin position="70"/>
        <end position="95"/>
    </location>
</feature>
<comment type="caution">
    <text evidence="9">The sequence shown here is derived from an EMBL/GenBank/DDBJ whole genome shotgun (WGS) entry which is preliminary data.</text>
</comment>
<evidence type="ECO:0000256" key="2">
    <source>
        <dbReference type="ARBA" id="ARBA00022448"/>
    </source>
</evidence>
<feature type="transmembrane region" description="Helical" evidence="7">
    <location>
        <begin position="364"/>
        <end position="390"/>
    </location>
</feature>
<evidence type="ECO:0000256" key="1">
    <source>
        <dbReference type="ARBA" id="ARBA00004651"/>
    </source>
</evidence>